<dbReference type="GO" id="GO:0005777">
    <property type="term" value="C:peroxisome"/>
    <property type="evidence" value="ECO:0007669"/>
    <property type="project" value="TreeGrafter"/>
</dbReference>
<dbReference type="GO" id="GO:0033514">
    <property type="term" value="P:L-lysine catabolic process to acetyl-CoA via L-pipecolate"/>
    <property type="evidence" value="ECO:0007669"/>
    <property type="project" value="TreeGrafter"/>
</dbReference>
<dbReference type="Gene3D" id="3.30.9.10">
    <property type="entry name" value="D-Amino Acid Oxidase, subunit A, domain 2"/>
    <property type="match status" value="1"/>
</dbReference>
<keyword evidence="6" id="KW-0472">Membrane</keyword>
<evidence type="ECO:0000313" key="9">
    <source>
        <dbReference type="Proteomes" id="UP000694557"/>
    </source>
</evidence>
<evidence type="ECO:0000259" key="7">
    <source>
        <dbReference type="Pfam" id="PF01266"/>
    </source>
</evidence>
<dbReference type="Ensembl" id="ENSOKIT00005119132.1">
    <property type="protein sequence ID" value="ENSOKIP00005111266.1"/>
    <property type="gene ID" value="ENSOKIG00005048515.1"/>
</dbReference>
<evidence type="ECO:0000256" key="6">
    <source>
        <dbReference type="SAM" id="Phobius"/>
    </source>
</evidence>
<dbReference type="Gene3D" id="3.50.50.60">
    <property type="entry name" value="FAD/NAD(P)-binding domain"/>
    <property type="match status" value="1"/>
</dbReference>
<name>A0A8C7L187_ONCKI</name>
<proteinExistence type="inferred from homology"/>
<feature type="transmembrane region" description="Helical" evidence="6">
    <location>
        <begin position="7"/>
        <end position="27"/>
    </location>
</feature>
<organism evidence="8 9">
    <name type="scientific">Oncorhynchus kisutch</name>
    <name type="common">Coho salmon</name>
    <name type="synonym">Salmo kisutch</name>
    <dbReference type="NCBI Taxonomy" id="8019"/>
    <lineage>
        <taxon>Eukaryota</taxon>
        <taxon>Metazoa</taxon>
        <taxon>Chordata</taxon>
        <taxon>Craniata</taxon>
        <taxon>Vertebrata</taxon>
        <taxon>Euteleostomi</taxon>
        <taxon>Actinopterygii</taxon>
        <taxon>Neopterygii</taxon>
        <taxon>Teleostei</taxon>
        <taxon>Protacanthopterygii</taxon>
        <taxon>Salmoniformes</taxon>
        <taxon>Salmonidae</taxon>
        <taxon>Salmoninae</taxon>
        <taxon>Oncorhynchus</taxon>
    </lineage>
</organism>
<dbReference type="GO" id="GO:0050660">
    <property type="term" value="F:flavin adenine dinucleotide binding"/>
    <property type="evidence" value="ECO:0007669"/>
    <property type="project" value="InterPro"/>
</dbReference>
<sequence>MGVETSCFGAVFLAIRTLCCVILPFILPHSWGCSLGQTRIIGKAYEHDFYTHMMEECYLLWAKLEAEANVTLFRRTGILLKGPDDVDFQQLKSILEKNQVPTETLGPEEFIQRLPQVNLLAGEGTLIDTTAGVLYANRALRAVQRVFQSEGGVIKDGYQVTDIQPGSTVTVMTATEVYRAESQVLTAGPWDNTLMAYTGLQIPLQVPIILSKNCFACFVFNSCHIYIYKQCNPA</sequence>
<comment type="similarity">
    <text evidence="2">Belongs to the MSOX/MTOX family.</text>
</comment>
<protein>
    <recommendedName>
        <fullName evidence="7">FAD dependent oxidoreductase domain-containing protein</fullName>
    </recommendedName>
</protein>
<keyword evidence="5" id="KW-0560">Oxidoreductase</keyword>
<feature type="domain" description="FAD dependent oxidoreductase" evidence="7">
    <location>
        <begin position="31"/>
        <end position="202"/>
    </location>
</feature>
<evidence type="ECO:0000256" key="2">
    <source>
        <dbReference type="ARBA" id="ARBA00010989"/>
    </source>
</evidence>
<dbReference type="GO" id="GO:0050031">
    <property type="term" value="F:L-pipecolate oxidase activity"/>
    <property type="evidence" value="ECO:0007669"/>
    <property type="project" value="TreeGrafter"/>
</dbReference>
<dbReference type="InterPro" id="IPR006076">
    <property type="entry name" value="FAD-dep_OxRdtase"/>
</dbReference>
<keyword evidence="3" id="KW-0285">Flavoprotein</keyword>
<keyword evidence="6" id="KW-1133">Transmembrane helix</keyword>
<evidence type="ECO:0000256" key="5">
    <source>
        <dbReference type="ARBA" id="ARBA00023002"/>
    </source>
</evidence>
<dbReference type="SUPFAM" id="SSF51905">
    <property type="entry name" value="FAD/NAD(P)-binding domain"/>
    <property type="match status" value="1"/>
</dbReference>
<dbReference type="PANTHER" id="PTHR10961:SF46">
    <property type="entry name" value="PEROXISOMAL SARCOSINE OXIDASE"/>
    <property type="match status" value="1"/>
</dbReference>
<reference evidence="8" key="2">
    <citation type="submission" date="2025-09" db="UniProtKB">
        <authorList>
            <consortium name="Ensembl"/>
        </authorList>
    </citation>
    <scope>IDENTIFICATION</scope>
</reference>
<evidence type="ECO:0000256" key="4">
    <source>
        <dbReference type="ARBA" id="ARBA00022827"/>
    </source>
</evidence>
<evidence type="ECO:0000256" key="1">
    <source>
        <dbReference type="ARBA" id="ARBA00001974"/>
    </source>
</evidence>
<evidence type="ECO:0000256" key="3">
    <source>
        <dbReference type="ARBA" id="ARBA00022630"/>
    </source>
</evidence>
<evidence type="ECO:0000313" key="8">
    <source>
        <dbReference type="Ensembl" id="ENSOKIP00005111266.1"/>
    </source>
</evidence>
<keyword evidence="4" id="KW-0274">FAD</keyword>
<dbReference type="GeneTree" id="ENSGT00390000011000"/>
<dbReference type="PANTHER" id="PTHR10961">
    <property type="entry name" value="PEROXISOMAL SARCOSINE OXIDASE"/>
    <property type="match status" value="1"/>
</dbReference>
<dbReference type="Pfam" id="PF01266">
    <property type="entry name" value="DAO"/>
    <property type="match status" value="1"/>
</dbReference>
<comment type="cofactor">
    <cofactor evidence="1">
        <name>FAD</name>
        <dbReference type="ChEBI" id="CHEBI:57692"/>
    </cofactor>
</comment>
<accession>A0A8C7L187</accession>
<dbReference type="InterPro" id="IPR045170">
    <property type="entry name" value="MTOX"/>
</dbReference>
<dbReference type="AlphaFoldDB" id="A0A8C7L187"/>
<keyword evidence="9" id="KW-1185">Reference proteome</keyword>
<dbReference type="GO" id="GO:0008115">
    <property type="term" value="F:sarcosine oxidase activity"/>
    <property type="evidence" value="ECO:0007669"/>
    <property type="project" value="TreeGrafter"/>
</dbReference>
<reference evidence="8" key="1">
    <citation type="submission" date="2025-08" db="UniProtKB">
        <authorList>
            <consortium name="Ensembl"/>
        </authorList>
    </citation>
    <scope>IDENTIFICATION</scope>
</reference>
<dbReference type="InterPro" id="IPR036188">
    <property type="entry name" value="FAD/NAD-bd_sf"/>
</dbReference>
<keyword evidence="6" id="KW-0812">Transmembrane</keyword>
<dbReference type="Proteomes" id="UP000694557">
    <property type="component" value="Unassembled WGS sequence"/>
</dbReference>